<gene>
    <name evidence="2" type="ORF">LPW39_05970</name>
</gene>
<protein>
    <submittedName>
        <fullName evidence="2">Uncharacterized protein</fullName>
    </submittedName>
</protein>
<keyword evidence="1" id="KW-1133">Transmembrane helix</keyword>
<dbReference type="AlphaFoldDB" id="A0AAW4XTE7"/>
<dbReference type="RefSeq" id="WP_230772193.1">
    <property type="nucleotide sequence ID" value="NZ_JAJNCT010000005.1"/>
</dbReference>
<organism evidence="2 3">
    <name type="scientific">Comamonas koreensis</name>
    <dbReference type="NCBI Taxonomy" id="160825"/>
    <lineage>
        <taxon>Bacteria</taxon>
        <taxon>Pseudomonadati</taxon>
        <taxon>Pseudomonadota</taxon>
        <taxon>Betaproteobacteria</taxon>
        <taxon>Burkholderiales</taxon>
        <taxon>Comamonadaceae</taxon>
        <taxon>Comamonas</taxon>
    </lineage>
</organism>
<proteinExistence type="predicted"/>
<keyword evidence="3" id="KW-1185">Reference proteome</keyword>
<dbReference type="Proteomes" id="UP001199260">
    <property type="component" value="Unassembled WGS sequence"/>
</dbReference>
<name>A0AAW4XTE7_9BURK</name>
<dbReference type="EMBL" id="JAJNCT010000005">
    <property type="protein sequence ID" value="MCD2164681.1"/>
    <property type="molecule type" value="Genomic_DNA"/>
</dbReference>
<accession>A0AAW4XTE7</accession>
<reference evidence="2 3" key="1">
    <citation type="submission" date="2021-11" db="EMBL/GenBank/DDBJ databases">
        <title>Genome sequence.</title>
        <authorList>
            <person name="Sun Q."/>
        </authorList>
    </citation>
    <scope>NUCLEOTIDE SEQUENCE [LARGE SCALE GENOMIC DNA]</scope>
    <source>
        <strain evidence="2 3">KCTC 12005</strain>
    </source>
</reference>
<keyword evidence="1" id="KW-0472">Membrane</keyword>
<evidence type="ECO:0000313" key="2">
    <source>
        <dbReference type="EMBL" id="MCD2164681.1"/>
    </source>
</evidence>
<comment type="caution">
    <text evidence="2">The sequence shown here is derived from an EMBL/GenBank/DDBJ whole genome shotgun (WGS) entry which is preliminary data.</text>
</comment>
<sequence length="58" mass="6661">MKKYYFAPGVIESFRKERAPVDTFARFLLSLACMFAFGWCLGAAAGWVEWVFFWGVAN</sequence>
<evidence type="ECO:0000313" key="3">
    <source>
        <dbReference type="Proteomes" id="UP001199260"/>
    </source>
</evidence>
<feature type="transmembrane region" description="Helical" evidence="1">
    <location>
        <begin position="24"/>
        <end position="48"/>
    </location>
</feature>
<keyword evidence="1" id="KW-0812">Transmembrane</keyword>
<evidence type="ECO:0000256" key="1">
    <source>
        <dbReference type="SAM" id="Phobius"/>
    </source>
</evidence>